<evidence type="ECO:0000313" key="5">
    <source>
        <dbReference type="EMBL" id="JAC57521.1"/>
    </source>
</evidence>
<evidence type="ECO:0000256" key="1">
    <source>
        <dbReference type="ARBA" id="ARBA00006412"/>
    </source>
</evidence>
<dbReference type="AlphaFoldDB" id="A0A034WPJ6"/>
<dbReference type="PANTHER" id="PTHR28052:SF1">
    <property type="entry name" value="UPF0545 PROTEIN C22ORF39"/>
    <property type="match status" value="1"/>
</dbReference>
<gene>
    <name evidence="5" type="primary">CV039</name>
</gene>
<evidence type="ECO:0000256" key="4">
    <source>
        <dbReference type="ARBA" id="ARBA00044235"/>
    </source>
</evidence>
<dbReference type="GO" id="GO:0043083">
    <property type="term" value="C:synaptic cleft"/>
    <property type="evidence" value="ECO:0007669"/>
    <property type="project" value="UniProtKB-SubCell"/>
</dbReference>
<evidence type="ECO:0000256" key="2">
    <source>
        <dbReference type="ARBA" id="ARBA00043942"/>
    </source>
</evidence>
<comment type="similarity">
    <text evidence="1">Belongs to the UPF0545 family.</text>
</comment>
<feature type="non-terminal residue" evidence="5">
    <location>
        <position position="1"/>
    </location>
</feature>
<accession>A0A034WPJ6</accession>
<dbReference type="Pfam" id="PF11326">
    <property type="entry name" value="PANTS-like"/>
    <property type="match status" value="1"/>
</dbReference>
<name>A0A034WPJ6_BACDO</name>
<protein>
    <recommendedName>
        <fullName evidence="3">Synaptic plasticity regulator PANTS</fullName>
    </recommendedName>
    <alternativeName>
        <fullName evidence="4">Plasticity-associated neural transcript short</fullName>
    </alternativeName>
</protein>
<dbReference type="PANTHER" id="PTHR28052">
    <property type="entry name" value="UPF0545 PROTEIN C22ORF39"/>
    <property type="match status" value="1"/>
</dbReference>
<dbReference type="OrthoDB" id="5946508at2759"/>
<reference evidence="5" key="1">
    <citation type="journal article" date="2014" name="BMC Genomics">
        <title>Characterizing the developmental transcriptome of the oriental fruit fly, Bactrocera dorsalis (Diptera: Tephritidae) through comparative genomic analysis with Drosophila melanogaster utilizing modENCODE datasets.</title>
        <authorList>
            <person name="Geib S.M."/>
            <person name="Calla B."/>
            <person name="Hall B."/>
            <person name="Hou S."/>
            <person name="Manoukis N.C."/>
        </authorList>
    </citation>
    <scope>NUCLEOTIDE SEQUENCE</scope>
    <source>
        <strain evidence="5">Punador</strain>
    </source>
</reference>
<sequence>LEKEEEYFIIKQLILFFFKHPQSFYLLLINNFLNIIKNMSKDADDPLQNTSETPGIILKDSWSIRPCSVYKDEYDDCTSIKARFHQYFIYGESVDCSQWKKDYDNCERYVNSNGNDVLAGEAVVRSEAERRQKRMEAYYGNNTWKKRDNPPEDWSKPLPEWLTKKNENTFLELKQMELDGRKPVEEINKSYCAIM</sequence>
<dbReference type="InterPro" id="IPR021475">
    <property type="entry name" value="Pants/Emi1-like"/>
</dbReference>
<dbReference type="EMBL" id="GAKP01001431">
    <property type="protein sequence ID" value="JAC57521.1"/>
    <property type="molecule type" value="Transcribed_RNA"/>
</dbReference>
<comment type="subcellular location">
    <subcellularLocation>
        <location evidence="2">Synaptic cleft</location>
    </subcellularLocation>
</comment>
<organism evidence="5">
    <name type="scientific">Bactrocera dorsalis</name>
    <name type="common">Oriental fruit fly</name>
    <name type="synonym">Dacus dorsalis</name>
    <dbReference type="NCBI Taxonomy" id="27457"/>
    <lineage>
        <taxon>Eukaryota</taxon>
        <taxon>Metazoa</taxon>
        <taxon>Ecdysozoa</taxon>
        <taxon>Arthropoda</taxon>
        <taxon>Hexapoda</taxon>
        <taxon>Insecta</taxon>
        <taxon>Pterygota</taxon>
        <taxon>Neoptera</taxon>
        <taxon>Endopterygota</taxon>
        <taxon>Diptera</taxon>
        <taxon>Brachycera</taxon>
        <taxon>Muscomorpha</taxon>
        <taxon>Tephritoidea</taxon>
        <taxon>Tephritidae</taxon>
        <taxon>Bactrocera</taxon>
        <taxon>Bactrocera</taxon>
    </lineage>
</organism>
<evidence type="ECO:0000256" key="3">
    <source>
        <dbReference type="ARBA" id="ARBA00044072"/>
    </source>
</evidence>
<proteinExistence type="inferred from homology"/>